<dbReference type="EMBL" id="JBEPLZ010000031">
    <property type="protein sequence ID" value="MET3573477.1"/>
    <property type="molecule type" value="Genomic_DNA"/>
</dbReference>
<dbReference type="GeneID" id="93166349"/>
<comment type="caution">
    <text evidence="1">The sequence shown here is derived from an EMBL/GenBank/DDBJ whole genome shotgun (WGS) entry which is preliminary data.</text>
</comment>
<accession>A0ABV2G5B0</accession>
<dbReference type="RefSeq" id="WP_156200121.1">
    <property type="nucleotide sequence ID" value="NZ_CAJMFN010000088.1"/>
</dbReference>
<organism evidence="1 2">
    <name type="scientific">Enterocloster citroniae</name>
    <dbReference type="NCBI Taxonomy" id="358743"/>
    <lineage>
        <taxon>Bacteria</taxon>
        <taxon>Bacillati</taxon>
        <taxon>Bacillota</taxon>
        <taxon>Clostridia</taxon>
        <taxon>Lachnospirales</taxon>
        <taxon>Lachnospiraceae</taxon>
        <taxon>Enterocloster</taxon>
    </lineage>
</organism>
<gene>
    <name evidence="1" type="ORF">ABID13_005140</name>
</gene>
<keyword evidence="2" id="KW-1185">Reference proteome</keyword>
<evidence type="ECO:0000313" key="2">
    <source>
        <dbReference type="Proteomes" id="UP001549200"/>
    </source>
</evidence>
<evidence type="ECO:0000313" key="1">
    <source>
        <dbReference type="EMBL" id="MET3573477.1"/>
    </source>
</evidence>
<sequence length="137" mass="15975">MNALKFVYGPQTGLPNDDPIDKYLYLDSSPYMEGTAKTTEIANNSAKTKIDIQFKNKYLNNVLKTEGYYIGKKRSQLNLERENPISTCEAMYQCKRISELHRSKGRYFFVNSYLPYMNNFFTSSAVIAYCSSRHWFQ</sequence>
<reference evidence="1 2" key="1">
    <citation type="submission" date="2024-06" db="EMBL/GenBank/DDBJ databases">
        <title>Genomic Encyclopedia of Type Strains, Phase IV (KMG-IV): sequencing the most valuable type-strain genomes for metagenomic binning, comparative biology and taxonomic classification.</title>
        <authorList>
            <person name="Goeker M."/>
        </authorList>
    </citation>
    <scope>NUCLEOTIDE SEQUENCE [LARGE SCALE GENOMIC DNA]</scope>
    <source>
        <strain evidence="1 2">DSM 19261</strain>
    </source>
</reference>
<dbReference type="Proteomes" id="UP001549200">
    <property type="component" value="Unassembled WGS sequence"/>
</dbReference>
<protein>
    <submittedName>
        <fullName evidence="1">Uncharacterized protein</fullName>
    </submittedName>
</protein>
<name>A0ABV2G5B0_9FIRM</name>
<proteinExistence type="predicted"/>